<dbReference type="Proteomes" id="UP000054144">
    <property type="component" value="Unassembled WGS sequence"/>
</dbReference>
<keyword evidence="1" id="KW-0472">Membrane</keyword>
<dbReference type="InterPro" id="IPR055754">
    <property type="entry name" value="DUF7330"/>
</dbReference>
<proteinExistence type="predicted"/>
<sequence length="495" mass="53279">MDNSYESDVKINVEVGGLPAPSVQDVQAFRARKRSHRFARLALILFFTFICFTHFVRIRSHISHSCHKVISKLSGPWNAPATIPIPPSIELVDCPEWSTSPDDKDDDLLHSVLSLDLPLDSDELFFLTTGALSHGTVVFYQDTEQSDSNVATVTVDWKYRFAGLPSHVKVCSVERKDVSASTAGLGIFSSRLVHQARHHGFVVRVGLPKTTDPLVLNKFTTDMPLFVHYVADLSDVVFPELTLHTVNSPIFVKAITASEAHIETTNAAIRGTFNSTSSLELVTVNAPINVSVGLRDLGDNEDPVTVKLSTVNAKIVADVSLEAGKPADLSLLDSSASSHFKIDAHTANAPVDIVVPVAPEDAEISLIAHTMFGAAHAALPDTFEGALSVKTFFSPATVHFNDSLSDDDPSVASFVDDGAEYADGDYDADDDDDGEAASSFVGSDYGWIVVNGKRTLELRRVSPSAVEGAIGASEEGKARGYVELETSFAPAVLDL</sequence>
<dbReference type="EMBL" id="KN881581">
    <property type="protein sequence ID" value="KIY54028.1"/>
    <property type="molecule type" value="Genomic_DNA"/>
</dbReference>
<feature type="domain" description="DUF7330" evidence="2">
    <location>
        <begin position="264"/>
        <end position="430"/>
    </location>
</feature>
<gene>
    <name evidence="3" type="ORF">FISHEDRAFT_68397</name>
</gene>
<feature type="transmembrane region" description="Helical" evidence="1">
    <location>
        <begin position="38"/>
        <end position="56"/>
    </location>
</feature>
<dbReference type="Pfam" id="PF24016">
    <property type="entry name" value="DUF7330"/>
    <property type="match status" value="1"/>
</dbReference>
<organism evidence="3 4">
    <name type="scientific">Fistulina hepatica ATCC 64428</name>
    <dbReference type="NCBI Taxonomy" id="1128425"/>
    <lineage>
        <taxon>Eukaryota</taxon>
        <taxon>Fungi</taxon>
        <taxon>Dikarya</taxon>
        <taxon>Basidiomycota</taxon>
        <taxon>Agaricomycotina</taxon>
        <taxon>Agaricomycetes</taxon>
        <taxon>Agaricomycetidae</taxon>
        <taxon>Agaricales</taxon>
        <taxon>Fistulinaceae</taxon>
        <taxon>Fistulina</taxon>
    </lineage>
</organism>
<evidence type="ECO:0000313" key="3">
    <source>
        <dbReference type="EMBL" id="KIY54028.1"/>
    </source>
</evidence>
<dbReference type="AlphaFoldDB" id="A0A0D7AT76"/>
<keyword evidence="1" id="KW-1133">Transmembrane helix</keyword>
<keyword evidence="4" id="KW-1185">Reference proteome</keyword>
<evidence type="ECO:0000313" key="4">
    <source>
        <dbReference type="Proteomes" id="UP000054144"/>
    </source>
</evidence>
<protein>
    <recommendedName>
        <fullName evidence="2">DUF7330 domain-containing protein</fullName>
    </recommendedName>
</protein>
<accession>A0A0D7AT76</accession>
<evidence type="ECO:0000256" key="1">
    <source>
        <dbReference type="SAM" id="Phobius"/>
    </source>
</evidence>
<dbReference type="OrthoDB" id="5570013at2759"/>
<name>A0A0D7AT76_9AGAR</name>
<reference evidence="3 4" key="1">
    <citation type="journal article" date="2015" name="Fungal Genet. Biol.">
        <title>Evolution of novel wood decay mechanisms in Agaricales revealed by the genome sequences of Fistulina hepatica and Cylindrobasidium torrendii.</title>
        <authorList>
            <person name="Floudas D."/>
            <person name="Held B.W."/>
            <person name="Riley R."/>
            <person name="Nagy L.G."/>
            <person name="Koehler G."/>
            <person name="Ransdell A.S."/>
            <person name="Younus H."/>
            <person name="Chow J."/>
            <person name="Chiniquy J."/>
            <person name="Lipzen A."/>
            <person name="Tritt A."/>
            <person name="Sun H."/>
            <person name="Haridas S."/>
            <person name="LaButti K."/>
            <person name="Ohm R.A."/>
            <person name="Kues U."/>
            <person name="Blanchette R.A."/>
            <person name="Grigoriev I.V."/>
            <person name="Minto R.E."/>
            <person name="Hibbett D.S."/>
        </authorList>
    </citation>
    <scope>NUCLEOTIDE SEQUENCE [LARGE SCALE GENOMIC DNA]</scope>
    <source>
        <strain evidence="3 4">ATCC 64428</strain>
    </source>
</reference>
<evidence type="ECO:0000259" key="2">
    <source>
        <dbReference type="Pfam" id="PF24016"/>
    </source>
</evidence>
<keyword evidence="1" id="KW-0812">Transmembrane</keyword>